<keyword evidence="3" id="KW-1185">Reference proteome</keyword>
<accession>A0A7U2ER12</accession>
<feature type="region of interest" description="Disordered" evidence="1">
    <location>
        <begin position="71"/>
        <end position="102"/>
    </location>
</feature>
<protein>
    <submittedName>
        <fullName evidence="2">Uncharacterized protein</fullName>
    </submittedName>
</protein>
<sequence length="138" mass="14639">GVLPRSSLVSVLTARNPAMLTTTTQPRAHRLFASVPYLLSSLVSHRHLLRNPLSCNILSCDLFLSTAMVPRQQRRQPPCTTRTVTGDPKSSPLSTIPSDSPSLGVANVTGSRVASVSRLSTIGSGLIVPCIRSSHPAS</sequence>
<reference evidence="3" key="1">
    <citation type="journal article" date="2021" name="BMC Genomics">
        <title>Chromosome-level genome assembly and manually-curated proteome of model necrotroph Parastagonospora nodorum Sn15 reveals a genome-wide trove of candidate effector homologs, and redundancy of virulence-related functions within an accessory chromosome.</title>
        <authorList>
            <person name="Bertazzoni S."/>
            <person name="Jones D.A.B."/>
            <person name="Phan H.T."/>
            <person name="Tan K.-C."/>
            <person name="Hane J.K."/>
        </authorList>
    </citation>
    <scope>NUCLEOTIDE SEQUENCE [LARGE SCALE GENOMIC DNA]</scope>
    <source>
        <strain evidence="3">SN15 / ATCC MYA-4574 / FGSC 10173)</strain>
    </source>
</reference>
<dbReference type="Proteomes" id="UP000663193">
    <property type="component" value="Chromosome 1"/>
</dbReference>
<dbReference type="EMBL" id="CP069023">
    <property type="protein sequence ID" value="QRC91217.1"/>
    <property type="molecule type" value="Genomic_DNA"/>
</dbReference>
<proteinExistence type="predicted"/>
<dbReference type="AlphaFoldDB" id="A0A7U2ER12"/>
<dbReference type="VEuPathDB" id="FungiDB:JI435_300440"/>
<name>A0A7U2ER12_PHANO</name>
<evidence type="ECO:0000313" key="3">
    <source>
        <dbReference type="Proteomes" id="UP000663193"/>
    </source>
</evidence>
<feature type="compositionally biased region" description="Polar residues" evidence="1">
    <location>
        <begin position="91"/>
        <end position="101"/>
    </location>
</feature>
<organism evidence="2 3">
    <name type="scientific">Phaeosphaeria nodorum (strain SN15 / ATCC MYA-4574 / FGSC 10173)</name>
    <name type="common">Glume blotch fungus</name>
    <name type="synonym">Parastagonospora nodorum</name>
    <dbReference type="NCBI Taxonomy" id="321614"/>
    <lineage>
        <taxon>Eukaryota</taxon>
        <taxon>Fungi</taxon>
        <taxon>Dikarya</taxon>
        <taxon>Ascomycota</taxon>
        <taxon>Pezizomycotina</taxon>
        <taxon>Dothideomycetes</taxon>
        <taxon>Pleosporomycetidae</taxon>
        <taxon>Pleosporales</taxon>
        <taxon>Pleosporineae</taxon>
        <taxon>Phaeosphaeriaceae</taxon>
        <taxon>Parastagonospora</taxon>
    </lineage>
</organism>
<gene>
    <name evidence="2" type="ORF">JI435_300440</name>
</gene>
<feature type="non-terminal residue" evidence="2">
    <location>
        <position position="1"/>
    </location>
</feature>
<evidence type="ECO:0000256" key="1">
    <source>
        <dbReference type="SAM" id="MobiDB-lite"/>
    </source>
</evidence>
<evidence type="ECO:0000313" key="2">
    <source>
        <dbReference type="EMBL" id="QRC91217.1"/>
    </source>
</evidence>